<feature type="domain" description="Aminoglycoside phosphotransferase" evidence="2">
    <location>
        <begin position="99"/>
        <end position="369"/>
    </location>
</feature>
<evidence type="ECO:0000259" key="2">
    <source>
        <dbReference type="Pfam" id="PF01636"/>
    </source>
</evidence>
<dbReference type="Pfam" id="PF01636">
    <property type="entry name" value="APH"/>
    <property type="match status" value="1"/>
</dbReference>
<organism evidence="3 4">
    <name type="scientific">[Emmonsia] crescens</name>
    <dbReference type="NCBI Taxonomy" id="73230"/>
    <lineage>
        <taxon>Eukaryota</taxon>
        <taxon>Fungi</taxon>
        <taxon>Dikarya</taxon>
        <taxon>Ascomycota</taxon>
        <taxon>Pezizomycotina</taxon>
        <taxon>Eurotiomycetes</taxon>
        <taxon>Eurotiomycetidae</taxon>
        <taxon>Onygenales</taxon>
        <taxon>Ajellomycetaceae</taxon>
        <taxon>Emergomyces</taxon>
    </lineage>
</organism>
<dbReference type="InterPro" id="IPR011009">
    <property type="entry name" value="Kinase-like_dom_sf"/>
</dbReference>
<protein>
    <recommendedName>
        <fullName evidence="2">Aminoglycoside phosphotransferase domain-containing protein</fullName>
    </recommendedName>
</protein>
<dbReference type="PANTHER" id="PTHR36091">
    <property type="entry name" value="ALTERED INHERITANCE OF MITOCHONDRIA PROTEIN 9, MITOCHONDRIAL"/>
    <property type="match status" value="1"/>
</dbReference>
<dbReference type="InterPro" id="IPR002575">
    <property type="entry name" value="Aminoglycoside_PTrfase"/>
</dbReference>
<dbReference type="SUPFAM" id="SSF56112">
    <property type="entry name" value="Protein kinase-like (PK-like)"/>
    <property type="match status" value="1"/>
</dbReference>
<evidence type="ECO:0000313" key="3">
    <source>
        <dbReference type="EMBL" id="PGH34813.1"/>
    </source>
</evidence>
<dbReference type="VEuPathDB" id="FungiDB:EMCG_01434"/>
<keyword evidence="4" id="KW-1185">Reference proteome</keyword>
<accession>A0A2B7ZNQ5</accession>
<dbReference type="PANTHER" id="PTHR36091:SF2">
    <property type="entry name" value="AMINOGLYCOSIDE PHOSPHOTRANSFERASE DOMAIN-CONTAINING PROTEIN"/>
    <property type="match status" value="1"/>
</dbReference>
<evidence type="ECO:0000313" key="4">
    <source>
        <dbReference type="Proteomes" id="UP000226031"/>
    </source>
</evidence>
<dbReference type="AlphaFoldDB" id="A0A2B7ZNQ5"/>
<dbReference type="EMBL" id="PDND01000033">
    <property type="protein sequence ID" value="PGH34813.1"/>
    <property type="molecule type" value="Genomic_DNA"/>
</dbReference>
<gene>
    <name evidence="3" type="ORF">GX50_02374</name>
</gene>
<name>A0A2B7ZNQ5_9EURO</name>
<sequence>MRSVNHFCSPLSIAVTRSLPSKSVSHAYFSSSKLQRRLGKDMLDVHDSKHPFYNPTFGRWLYNEKKRLAERHLYFDVDRLCTIVAETVGQTPNDILRFTKVAEGGSYRVFDVLFKNQRNVIVRLPYPCTVPRGYGVASEIATIEYLRLKGLPIPQVLSWSSTASNSLGCEYIIMDKAQGKPLDEIWYTMSREKRKSLVEKIVDIETVLFKIQFPTSGSLYFKKSLPQDVKTVDLPDDSRFCMGPSTGIWWWYHRRDELQVNRGPWISTLDMLNAIGQRELEWLQKFGKPRYPREPLYRELYGKKRVDPQGQIDNLQNYLKIAPYIVPAREDWNRPTIRHPDLSPSNIFIDEAGDNITSVIDWERTVICPMFMQARVPAHFQNFGDEASESFQFPALPEDFESLSESEKEQEMERYRRRQLHYYYLGFTSRANQDLFRAMGTPSHTLRNQTIDAASHPWEGDNTSLKAQLINLSINWPEMNIPSHLLPKPIEFPVKFREAEIKSTLAINEEQKSADAEMQVFRDHFNCNIDGWVPAGIYDEAKRKVDEMKAHMLQIAETEEERQDIDENWPFQDHEEVL</sequence>
<feature type="region of interest" description="Disordered" evidence="1">
    <location>
        <begin position="559"/>
        <end position="578"/>
    </location>
</feature>
<reference evidence="3 4" key="1">
    <citation type="submission" date="2017-10" db="EMBL/GenBank/DDBJ databases">
        <title>Comparative genomics in systemic dimorphic fungi from Ajellomycetaceae.</title>
        <authorList>
            <person name="Munoz J.F."/>
            <person name="Mcewen J.G."/>
            <person name="Clay O.K."/>
            <person name="Cuomo C.A."/>
        </authorList>
    </citation>
    <scope>NUCLEOTIDE SEQUENCE [LARGE SCALE GENOMIC DNA]</scope>
    <source>
        <strain evidence="3 4">UAMH4076</strain>
    </source>
</reference>
<dbReference type="Proteomes" id="UP000226031">
    <property type="component" value="Unassembled WGS sequence"/>
</dbReference>
<dbReference type="STRING" id="73230.A0A2B7ZNQ5"/>
<proteinExistence type="predicted"/>
<evidence type="ECO:0000256" key="1">
    <source>
        <dbReference type="SAM" id="MobiDB-lite"/>
    </source>
</evidence>
<dbReference type="GO" id="GO:0005739">
    <property type="term" value="C:mitochondrion"/>
    <property type="evidence" value="ECO:0007669"/>
    <property type="project" value="TreeGrafter"/>
</dbReference>
<comment type="caution">
    <text evidence="3">The sequence shown here is derived from an EMBL/GenBank/DDBJ whole genome shotgun (WGS) entry which is preliminary data.</text>
</comment>
<dbReference type="InterPro" id="IPR051035">
    <property type="entry name" value="Mito_inheritance_9"/>
</dbReference>